<dbReference type="AlphaFoldDB" id="A0A381XK23"/>
<dbReference type="InterPro" id="IPR011989">
    <property type="entry name" value="ARM-like"/>
</dbReference>
<dbReference type="SUPFAM" id="SSF48371">
    <property type="entry name" value="ARM repeat"/>
    <property type="match status" value="1"/>
</dbReference>
<name>A0A381XK23_9ZZZZ</name>
<feature type="non-terminal residue" evidence="2">
    <location>
        <position position="567"/>
    </location>
</feature>
<protein>
    <recommendedName>
        <fullName evidence="1">3-keto-alpha-glucoside-1,2-lyase/3-keto-2-hydroxy-glucal hydratase domain-containing protein</fullName>
    </recommendedName>
</protein>
<dbReference type="Gene3D" id="2.60.120.560">
    <property type="entry name" value="Exo-inulinase, domain 1"/>
    <property type="match status" value="1"/>
</dbReference>
<evidence type="ECO:0000259" key="1">
    <source>
        <dbReference type="Pfam" id="PF06439"/>
    </source>
</evidence>
<feature type="non-terminal residue" evidence="2">
    <location>
        <position position="1"/>
    </location>
</feature>
<dbReference type="Pfam" id="PF06439">
    <property type="entry name" value="3keto-disac_hyd"/>
    <property type="match status" value="1"/>
</dbReference>
<reference evidence="2" key="1">
    <citation type="submission" date="2018-05" db="EMBL/GenBank/DDBJ databases">
        <authorList>
            <person name="Lanie J.A."/>
            <person name="Ng W.-L."/>
            <person name="Kazmierczak K.M."/>
            <person name="Andrzejewski T.M."/>
            <person name="Davidsen T.M."/>
            <person name="Wayne K.J."/>
            <person name="Tettelin H."/>
            <person name="Glass J.I."/>
            <person name="Rusch D."/>
            <person name="Podicherti R."/>
            <person name="Tsui H.-C.T."/>
            <person name="Winkler M.E."/>
        </authorList>
    </citation>
    <scope>NUCLEOTIDE SEQUENCE</scope>
</reference>
<accession>A0A381XK23</accession>
<sequence>VRAGFAILVIGFLGGCASAGRTNPATGAVLAAMPAVNAAEETRLSAELLALGGDAILEVCRSLVPMGVGDDTAERFALGGLSTYVTRPGAEDERQAYAAVLLQALDESGEKEVQAFFIRQLQLVGADESVAGISRYLADVDLVDPATLALVAIGTPSAEGAVLAALIDARGADRTTLVKALGELRTKAAVYEVTKYALSEDEDLRQAALYALANIGPVTSDDVLTEAAATDAPYRRSQAASYLLLYARRLIEVGETERGVKICRDLISTRRAPGERNVRIAALNTLVEMLGDEALEDLVAAVDIPDSKFTDAVLRIGAAMPGPAATDAWLGKLQTVAGELHDQIRAMLLVRSAEDSSRRLENATAAWVIVEESLRGAGGAVEEGFTMLFNGTDLAGWQGDTTSYVAEDGMIVIHPEIEGGGGNLYTDEQYADFVFRFEFRLTPGANNGLGIRAPLEGDAAYVGMELQILDNRAEQYANLRPFQYHGSIYGTVPATRGFQKPPGEWNTQEVIALERRIIVILNGAVIIDADIDLASTPATADGRDHPGLRRRRGHIGFLGHGSKVEFR</sequence>
<organism evidence="2">
    <name type="scientific">marine metagenome</name>
    <dbReference type="NCBI Taxonomy" id="408172"/>
    <lineage>
        <taxon>unclassified sequences</taxon>
        <taxon>metagenomes</taxon>
        <taxon>ecological metagenomes</taxon>
    </lineage>
</organism>
<dbReference type="EMBL" id="UINC01015472">
    <property type="protein sequence ID" value="SVA65115.1"/>
    <property type="molecule type" value="Genomic_DNA"/>
</dbReference>
<evidence type="ECO:0000313" key="2">
    <source>
        <dbReference type="EMBL" id="SVA65115.1"/>
    </source>
</evidence>
<proteinExistence type="predicted"/>
<dbReference type="Pfam" id="PF13646">
    <property type="entry name" value="HEAT_2"/>
    <property type="match status" value="1"/>
</dbReference>
<dbReference type="GO" id="GO:0016787">
    <property type="term" value="F:hydrolase activity"/>
    <property type="evidence" value="ECO:0007669"/>
    <property type="project" value="InterPro"/>
</dbReference>
<dbReference type="InterPro" id="IPR016024">
    <property type="entry name" value="ARM-type_fold"/>
</dbReference>
<dbReference type="InterPro" id="IPR010496">
    <property type="entry name" value="AL/BT2_dom"/>
</dbReference>
<dbReference type="Gene3D" id="1.25.10.10">
    <property type="entry name" value="Leucine-rich Repeat Variant"/>
    <property type="match status" value="1"/>
</dbReference>
<feature type="domain" description="3-keto-alpha-glucoside-1,2-lyase/3-keto-2-hydroxy-glucal hydratase" evidence="1">
    <location>
        <begin position="384"/>
        <end position="567"/>
    </location>
</feature>
<gene>
    <name evidence="2" type="ORF">METZ01_LOCUS117969</name>
</gene>